<dbReference type="Gene3D" id="3.40.50.10140">
    <property type="entry name" value="Toll/interleukin-1 receptor homology (TIR) domain"/>
    <property type="match status" value="1"/>
</dbReference>
<sequence>MSGDNRYRAFISYSHADQAWARRLHRALETYRVPTRLVGQATRKGDVPRRLTPIFRDRDDLSASGDLSASVRDALARSGTLIVICSPAAADSRWVNEEIRVFRELNPGGDVLAAILSGEPDAISAGRPAGRECFPPNMRAPDGLVAEPVAADFRRSGDGWRMALLKLVAGLIDVRLDQLIQRDLQRRQRRVTVITGAAIALSLTMSTLTFFAISARSEAERRKAEAEDLIEFMLSDLRAKLEPVGRLDVLDAVGEKVIAYYDERDPRQMSSDDLGRRARAFHLLGEIDSDEGDLESAYRHFNTAYEATSRILAVDPSSPARIYEHAQSAFWAGYFAWRRSDLDTAEARFIEYRDLSRQLLADEPENLEWQAEAAYAHSNLGTVYIGHERLRDAQREFRQALELFQSIADESPDSEAALIDLADAWGWMAYVAEPLDGRGAAMEALRQQIRIYDEQLGGGADNWTIRRDTMTAEYALARLHIAEGRGASRADIEAALQILIPASHEADALVAHDPANLQWRLVVIRQRLWLSDAQLLAGDLDAAREAYLDASAYMTHPSWISAEGDVFDDTRLHASLMEARILAGLGDVDAASLALQHLLSELEQIDDWRNRLSKGTYLYAAVSNTLAELLDQQGEDREAARVREAMVNRLTPVIARVPADTRAEYDRARAVLQRERISAE</sequence>
<dbReference type="InterPro" id="IPR035897">
    <property type="entry name" value="Toll_tir_struct_dom_sf"/>
</dbReference>
<dbReference type="EMBL" id="BSFE01000003">
    <property type="protein sequence ID" value="GLK51857.1"/>
    <property type="molecule type" value="Genomic_DNA"/>
</dbReference>
<name>A0A9W6IK94_9PROT</name>
<evidence type="ECO:0000256" key="2">
    <source>
        <dbReference type="SAM" id="Phobius"/>
    </source>
</evidence>
<evidence type="ECO:0000259" key="3">
    <source>
        <dbReference type="Pfam" id="PF13676"/>
    </source>
</evidence>
<reference evidence="4" key="2">
    <citation type="submission" date="2023-01" db="EMBL/GenBank/DDBJ databases">
        <authorList>
            <person name="Sun Q."/>
            <person name="Evtushenko L."/>
        </authorList>
    </citation>
    <scope>NUCLEOTIDE SEQUENCE</scope>
    <source>
        <strain evidence="4">VKM B-1513</strain>
    </source>
</reference>
<evidence type="ECO:0000256" key="1">
    <source>
        <dbReference type="PROSITE-ProRule" id="PRU00339"/>
    </source>
</evidence>
<dbReference type="GO" id="GO:0007165">
    <property type="term" value="P:signal transduction"/>
    <property type="evidence" value="ECO:0007669"/>
    <property type="project" value="InterPro"/>
</dbReference>
<keyword evidence="2" id="KW-0472">Membrane</keyword>
<keyword evidence="2" id="KW-1133">Transmembrane helix</keyword>
<dbReference type="RefSeq" id="WP_271186221.1">
    <property type="nucleotide sequence ID" value="NZ_BSFE01000003.1"/>
</dbReference>
<dbReference type="InterPro" id="IPR011990">
    <property type="entry name" value="TPR-like_helical_dom_sf"/>
</dbReference>
<proteinExistence type="predicted"/>
<dbReference type="PROSITE" id="PS50005">
    <property type="entry name" value="TPR"/>
    <property type="match status" value="1"/>
</dbReference>
<comment type="caution">
    <text evidence="4">The sequence shown here is derived from an EMBL/GenBank/DDBJ whole genome shotgun (WGS) entry which is preliminary data.</text>
</comment>
<feature type="repeat" description="TPR" evidence="1">
    <location>
        <begin position="374"/>
        <end position="407"/>
    </location>
</feature>
<dbReference type="Proteomes" id="UP001143486">
    <property type="component" value="Unassembled WGS sequence"/>
</dbReference>
<keyword evidence="2" id="KW-0812">Transmembrane</keyword>
<feature type="domain" description="TIR" evidence="3">
    <location>
        <begin position="10"/>
        <end position="112"/>
    </location>
</feature>
<protein>
    <recommendedName>
        <fullName evidence="3">TIR domain-containing protein</fullName>
    </recommendedName>
</protein>
<dbReference type="SUPFAM" id="SSF52200">
    <property type="entry name" value="Toll/Interleukin receptor TIR domain"/>
    <property type="match status" value="1"/>
</dbReference>
<keyword evidence="5" id="KW-1185">Reference proteome</keyword>
<gene>
    <name evidence="4" type="ORF">GCM10017621_13650</name>
</gene>
<keyword evidence="1" id="KW-0802">TPR repeat</keyword>
<accession>A0A9W6IK94</accession>
<dbReference type="Gene3D" id="1.25.40.10">
    <property type="entry name" value="Tetratricopeptide repeat domain"/>
    <property type="match status" value="1"/>
</dbReference>
<organism evidence="4 5">
    <name type="scientific">Maricaulis virginensis</name>
    <dbReference type="NCBI Taxonomy" id="144022"/>
    <lineage>
        <taxon>Bacteria</taxon>
        <taxon>Pseudomonadati</taxon>
        <taxon>Pseudomonadota</taxon>
        <taxon>Alphaproteobacteria</taxon>
        <taxon>Maricaulales</taxon>
        <taxon>Maricaulaceae</taxon>
        <taxon>Maricaulis</taxon>
    </lineage>
</organism>
<dbReference type="Pfam" id="PF13676">
    <property type="entry name" value="TIR_2"/>
    <property type="match status" value="1"/>
</dbReference>
<evidence type="ECO:0000313" key="5">
    <source>
        <dbReference type="Proteomes" id="UP001143486"/>
    </source>
</evidence>
<reference evidence="4" key="1">
    <citation type="journal article" date="2014" name="Int. J. Syst. Evol. Microbiol.">
        <title>Complete genome sequence of Corynebacterium casei LMG S-19264T (=DSM 44701T), isolated from a smear-ripened cheese.</title>
        <authorList>
            <consortium name="US DOE Joint Genome Institute (JGI-PGF)"/>
            <person name="Walter F."/>
            <person name="Albersmeier A."/>
            <person name="Kalinowski J."/>
            <person name="Ruckert C."/>
        </authorList>
    </citation>
    <scope>NUCLEOTIDE SEQUENCE</scope>
    <source>
        <strain evidence="4">VKM B-1513</strain>
    </source>
</reference>
<evidence type="ECO:0000313" key="4">
    <source>
        <dbReference type="EMBL" id="GLK51857.1"/>
    </source>
</evidence>
<dbReference type="InterPro" id="IPR019734">
    <property type="entry name" value="TPR_rpt"/>
</dbReference>
<dbReference type="SUPFAM" id="SSF48452">
    <property type="entry name" value="TPR-like"/>
    <property type="match status" value="1"/>
</dbReference>
<feature type="transmembrane region" description="Helical" evidence="2">
    <location>
        <begin position="191"/>
        <end position="213"/>
    </location>
</feature>
<dbReference type="AlphaFoldDB" id="A0A9W6IK94"/>
<dbReference type="InterPro" id="IPR000157">
    <property type="entry name" value="TIR_dom"/>
</dbReference>